<keyword evidence="1" id="KW-0812">Transmembrane</keyword>
<organism evidence="2 3">
    <name type="scientific">Nocardioides dubius</name>
    <dbReference type="NCBI Taxonomy" id="317019"/>
    <lineage>
        <taxon>Bacteria</taxon>
        <taxon>Bacillati</taxon>
        <taxon>Actinomycetota</taxon>
        <taxon>Actinomycetes</taxon>
        <taxon>Propionibacteriales</taxon>
        <taxon>Nocardioidaceae</taxon>
        <taxon>Nocardioides</taxon>
    </lineage>
</organism>
<gene>
    <name evidence="2" type="ORF">GCM10009668_03330</name>
</gene>
<evidence type="ECO:0000313" key="2">
    <source>
        <dbReference type="EMBL" id="GAA1091798.1"/>
    </source>
</evidence>
<protein>
    <recommendedName>
        <fullName evidence="4">PH domain-containing protein</fullName>
    </recommendedName>
</protein>
<name>A0ABN1TM45_9ACTN</name>
<dbReference type="RefSeq" id="WP_343990682.1">
    <property type="nucleotide sequence ID" value="NZ_BAAALG010000001.1"/>
</dbReference>
<accession>A0ABN1TM45</accession>
<reference evidence="2 3" key="1">
    <citation type="journal article" date="2019" name="Int. J. Syst. Evol. Microbiol.">
        <title>The Global Catalogue of Microorganisms (GCM) 10K type strain sequencing project: providing services to taxonomists for standard genome sequencing and annotation.</title>
        <authorList>
            <consortium name="The Broad Institute Genomics Platform"/>
            <consortium name="The Broad Institute Genome Sequencing Center for Infectious Disease"/>
            <person name="Wu L."/>
            <person name="Ma J."/>
        </authorList>
    </citation>
    <scope>NUCLEOTIDE SEQUENCE [LARGE SCALE GENOMIC DNA]</scope>
    <source>
        <strain evidence="2 3">JCM 13008</strain>
    </source>
</reference>
<feature type="transmembrane region" description="Helical" evidence="1">
    <location>
        <begin position="158"/>
        <end position="179"/>
    </location>
</feature>
<feature type="transmembrane region" description="Helical" evidence="1">
    <location>
        <begin position="41"/>
        <end position="59"/>
    </location>
</feature>
<evidence type="ECO:0008006" key="4">
    <source>
        <dbReference type="Google" id="ProtNLM"/>
    </source>
</evidence>
<evidence type="ECO:0000313" key="3">
    <source>
        <dbReference type="Proteomes" id="UP001501581"/>
    </source>
</evidence>
<dbReference type="Proteomes" id="UP001501581">
    <property type="component" value="Unassembled WGS sequence"/>
</dbReference>
<keyword evidence="1" id="KW-1133">Transmembrane helix</keyword>
<comment type="caution">
    <text evidence="2">The sequence shown here is derived from an EMBL/GenBank/DDBJ whole genome shotgun (WGS) entry which is preliminary data.</text>
</comment>
<keyword evidence="1" id="KW-0472">Membrane</keyword>
<sequence>MSKNARESFPATNGTAIGWLGVALIGVGIIATLVDGRHDSDPLVVCLLLTAMAGLYAFLLQPHVELNGDDLELHNPFRVIAIPLAAISEVQIRMTLQVAAHQHRYTCAAVSRSRRTLRKNQAPDPLKVPQDLIESRIQTRVAEAHELNLPAGPVTQRIVWWLVALVAVPAAASLVVWLLG</sequence>
<proteinExistence type="predicted"/>
<evidence type="ECO:0000256" key="1">
    <source>
        <dbReference type="SAM" id="Phobius"/>
    </source>
</evidence>
<feature type="transmembrane region" description="Helical" evidence="1">
    <location>
        <begin position="16"/>
        <end position="34"/>
    </location>
</feature>
<keyword evidence="3" id="KW-1185">Reference proteome</keyword>
<dbReference type="EMBL" id="BAAALG010000001">
    <property type="protein sequence ID" value="GAA1091798.1"/>
    <property type="molecule type" value="Genomic_DNA"/>
</dbReference>